<proteinExistence type="predicted"/>
<evidence type="ECO:0000313" key="4">
    <source>
        <dbReference type="Proteomes" id="UP000176614"/>
    </source>
</evidence>
<evidence type="ECO:0000256" key="1">
    <source>
        <dbReference type="SAM" id="MobiDB-lite"/>
    </source>
</evidence>
<feature type="compositionally biased region" description="Basic and acidic residues" evidence="1">
    <location>
        <begin position="19"/>
        <end position="34"/>
    </location>
</feature>
<comment type="caution">
    <text evidence="3">The sequence shown here is derived from an EMBL/GenBank/DDBJ whole genome shotgun (WGS) entry which is preliminary data.</text>
</comment>
<dbReference type="InterPro" id="IPR015330">
    <property type="entry name" value="DNA_primase/pol_bifunc_N"/>
</dbReference>
<organism evidence="3 4">
    <name type="scientific">candidate division WWE3 bacterium RIFOXYA2_FULL_46_9</name>
    <dbReference type="NCBI Taxonomy" id="1802636"/>
    <lineage>
        <taxon>Bacteria</taxon>
        <taxon>Katanobacteria</taxon>
    </lineage>
</organism>
<accession>A0A1F4VZA1</accession>
<gene>
    <name evidence="3" type="ORF">A2264_01160</name>
</gene>
<dbReference type="CDD" id="cd04859">
    <property type="entry name" value="Prim_Pol"/>
    <property type="match status" value="1"/>
</dbReference>
<name>A0A1F4VZA1_UNCKA</name>
<dbReference type="SUPFAM" id="SSF56747">
    <property type="entry name" value="Prim-pol domain"/>
    <property type="match status" value="1"/>
</dbReference>
<reference evidence="3 4" key="1">
    <citation type="journal article" date="2016" name="Nat. Commun.">
        <title>Thousands of microbial genomes shed light on interconnected biogeochemical processes in an aquifer system.</title>
        <authorList>
            <person name="Anantharaman K."/>
            <person name="Brown C.T."/>
            <person name="Hug L.A."/>
            <person name="Sharon I."/>
            <person name="Castelle C.J."/>
            <person name="Probst A.J."/>
            <person name="Thomas B.C."/>
            <person name="Singh A."/>
            <person name="Wilkins M.J."/>
            <person name="Karaoz U."/>
            <person name="Brodie E.L."/>
            <person name="Williams K.H."/>
            <person name="Hubbard S.S."/>
            <person name="Banfield J.F."/>
        </authorList>
    </citation>
    <scope>NUCLEOTIDE SEQUENCE [LARGE SCALE GENOMIC DNA]</scope>
</reference>
<feature type="domain" description="DNA primase/polymerase bifunctional N-terminal" evidence="2">
    <location>
        <begin position="62"/>
        <end position="217"/>
    </location>
</feature>
<protein>
    <recommendedName>
        <fullName evidence="2">DNA primase/polymerase bifunctional N-terminal domain-containing protein</fullName>
    </recommendedName>
</protein>
<dbReference type="SMART" id="SM00943">
    <property type="entry name" value="Prim-Pol"/>
    <property type="match status" value="1"/>
</dbReference>
<feature type="region of interest" description="Disordered" evidence="1">
    <location>
        <begin position="1"/>
        <end position="34"/>
    </location>
</feature>
<sequence length="319" mass="35820">MHAPHVPREPVPGDCVLESGREHRGAGRDDGPDDCRHRNLERYQAEAEGPVRRIMSSVLSDARFYRERGLSIVPIRAGTKAAAVDWKEFQERLPTDEEIERWWAETRHGIAIICGRVSGVIAVDCDSPEKSRQLHARLPKTDAMTRSSPGKGHLYYRIAEGVVIPTRIRLAGMLVDLKAEGSYCLAAHSIHPDTGRPYERIGSWDMAKVPYFDRSWIEAVAPETRRIPERLAENDVDVLTRIARARAYLTRLEPAVSGQGGHNRTMYAAGCLVQKFGLTIEQAWPILLEFNDTKCSPKWTARELLHKLESAVQNLSAKG</sequence>
<dbReference type="EMBL" id="MEVT01000017">
    <property type="protein sequence ID" value="OGC62494.1"/>
    <property type="molecule type" value="Genomic_DNA"/>
</dbReference>
<dbReference type="Pfam" id="PF09250">
    <property type="entry name" value="Prim-Pol"/>
    <property type="match status" value="1"/>
</dbReference>
<dbReference type="Proteomes" id="UP000176614">
    <property type="component" value="Unassembled WGS sequence"/>
</dbReference>
<evidence type="ECO:0000259" key="2">
    <source>
        <dbReference type="SMART" id="SM00943"/>
    </source>
</evidence>
<dbReference type="Gene3D" id="3.30.720.160">
    <property type="entry name" value="Bifunctional DNA primase/polymerase, N-terminal"/>
    <property type="match status" value="1"/>
</dbReference>
<evidence type="ECO:0000313" key="3">
    <source>
        <dbReference type="EMBL" id="OGC62494.1"/>
    </source>
</evidence>
<dbReference type="AlphaFoldDB" id="A0A1F4VZA1"/>